<organism evidence="1 2">
    <name type="scientific">Vanrija pseudolonga</name>
    <dbReference type="NCBI Taxonomy" id="143232"/>
    <lineage>
        <taxon>Eukaryota</taxon>
        <taxon>Fungi</taxon>
        <taxon>Dikarya</taxon>
        <taxon>Basidiomycota</taxon>
        <taxon>Agaricomycotina</taxon>
        <taxon>Tremellomycetes</taxon>
        <taxon>Trichosporonales</taxon>
        <taxon>Trichosporonaceae</taxon>
        <taxon>Vanrija</taxon>
    </lineage>
</organism>
<sequence>MRVCIHLGLQEALWTDTASKESVFGALWLLPSKVASSKRRRSSRFSLHHHHHIPSLRLTLARVTVSVAVSSRLTFLATLDSHSFFFEIQTLPRTLQSPNPYSNGECPASAHHTILRHYATQRSTTSSS</sequence>
<dbReference type="AlphaFoldDB" id="A0AAF0Y386"/>
<gene>
    <name evidence="1" type="ORF">LOC62_02G002133</name>
</gene>
<reference evidence="1" key="1">
    <citation type="submission" date="2023-10" db="EMBL/GenBank/DDBJ databases">
        <authorList>
            <person name="Noh H."/>
        </authorList>
    </citation>
    <scope>NUCLEOTIDE SEQUENCE</scope>
    <source>
        <strain evidence="1">DUCC4014</strain>
    </source>
</reference>
<protein>
    <submittedName>
        <fullName evidence="1">Uncharacterized protein</fullName>
    </submittedName>
</protein>
<proteinExistence type="predicted"/>
<evidence type="ECO:0000313" key="1">
    <source>
        <dbReference type="EMBL" id="WOO78587.1"/>
    </source>
</evidence>
<dbReference type="RefSeq" id="XP_062624619.1">
    <property type="nucleotide sequence ID" value="XM_062768635.1"/>
</dbReference>
<evidence type="ECO:0000313" key="2">
    <source>
        <dbReference type="Proteomes" id="UP000827549"/>
    </source>
</evidence>
<dbReference type="EMBL" id="CP086715">
    <property type="protein sequence ID" value="WOO78587.1"/>
    <property type="molecule type" value="Genomic_DNA"/>
</dbReference>
<accession>A0AAF0Y386</accession>
<name>A0AAF0Y386_9TREE</name>
<dbReference type="Proteomes" id="UP000827549">
    <property type="component" value="Chromosome 2"/>
</dbReference>
<keyword evidence="2" id="KW-1185">Reference proteome</keyword>
<dbReference type="GeneID" id="87805382"/>